<dbReference type="GO" id="GO:0007165">
    <property type="term" value="P:signal transduction"/>
    <property type="evidence" value="ECO:0007669"/>
    <property type="project" value="InterPro"/>
</dbReference>
<dbReference type="EMBL" id="CM026423">
    <property type="protein sequence ID" value="KAG0583548.1"/>
    <property type="molecule type" value="Genomic_DNA"/>
</dbReference>
<dbReference type="Gene3D" id="3.40.50.10140">
    <property type="entry name" value="Toll/interleukin-1 receptor homology (TIR) domain"/>
    <property type="match status" value="1"/>
</dbReference>
<feature type="compositionally biased region" description="Basic and acidic residues" evidence="1">
    <location>
        <begin position="19"/>
        <end position="29"/>
    </location>
</feature>
<dbReference type="PANTHER" id="PTHR11017:SF579">
    <property type="entry name" value="TIR DOMAIN-CONTAINING PROTEIN"/>
    <property type="match status" value="1"/>
</dbReference>
<evidence type="ECO:0000313" key="3">
    <source>
        <dbReference type="EMBL" id="KAG0583548.1"/>
    </source>
</evidence>
<dbReference type="GO" id="GO:0043531">
    <property type="term" value="F:ADP binding"/>
    <property type="evidence" value="ECO:0007669"/>
    <property type="project" value="InterPro"/>
</dbReference>
<proteinExistence type="predicted"/>
<protein>
    <recommendedName>
        <fullName evidence="2">TIR domain-containing protein</fullName>
    </recommendedName>
</protein>
<dbReference type="SMART" id="SM00255">
    <property type="entry name" value="TIR"/>
    <property type="match status" value="1"/>
</dbReference>
<organism evidence="3 4">
    <name type="scientific">Ceratodon purpureus</name>
    <name type="common">Fire moss</name>
    <name type="synonym">Dicranum purpureum</name>
    <dbReference type="NCBI Taxonomy" id="3225"/>
    <lineage>
        <taxon>Eukaryota</taxon>
        <taxon>Viridiplantae</taxon>
        <taxon>Streptophyta</taxon>
        <taxon>Embryophyta</taxon>
        <taxon>Bryophyta</taxon>
        <taxon>Bryophytina</taxon>
        <taxon>Bryopsida</taxon>
        <taxon>Dicranidae</taxon>
        <taxon>Pseudoditrichales</taxon>
        <taxon>Ditrichaceae</taxon>
        <taxon>Ceratodon</taxon>
    </lineage>
</organism>
<dbReference type="SUPFAM" id="SSF52200">
    <property type="entry name" value="Toll/Interleukin receptor TIR domain"/>
    <property type="match status" value="1"/>
</dbReference>
<dbReference type="PANTHER" id="PTHR11017">
    <property type="entry name" value="LEUCINE-RICH REPEAT-CONTAINING PROTEIN"/>
    <property type="match status" value="1"/>
</dbReference>
<dbReference type="InterPro" id="IPR032675">
    <property type="entry name" value="LRR_dom_sf"/>
</dbReference>
<dbReference type="InterPro" id="IPR035897">
    <property type="entry name" value="Toll_tir_struct_dom_sf"/>
</dbReference>
<dbReference type="PRINTS" id="PR00364">
    <property type="entry name" value="DISEASERSIST"/>
</dbReference>
<gene>
    <name evidence="3" type="ORF">KC19_3G145700</name>
</gene>
<dbReference type="SUPFAM" id="SSF52058">
    <property type="entry name" value="L domain-like"/>
    <property type="match status" value="1"/>
</dbReference>
<reference evidence="3" key="1">
    <citation type="submission" date="2020-06" db="EMBL/GenBank/DDBJ databases">
        <title>WGS assembly of Ceratodon purpureus strain R40.</title>
        <authorList>
            <person name="Carey S.B."/>
            <person name="Jenkins J."/>
            <person name="Shu S."/>
            <person name="Lovell J.T."/>
            <person name="Sreedasyam A."/>
            <person name="Maumus F."/>
            <person name="Tiley G.P."/>
            <person name="Fernandez-Pozo N."/>
            <person name="Barry K."/>
            <person name="Chen C."/>
            <person name="Wang M."/>
            <person name="Lipzen A."/>
            <person name="Daum C."/>
            <person name="Saski C.A."/>
            <person name="Payton A.C."/>
            <person name="Mcbreen J.C."/>
            <person name="Conrad R.E."/>
            <person name="Kollar L.M."/>
            <person name="Olsson S."/>
            <person name="Huttunen S."/>
            <person name="Landis J.B."/>
            <person name="Wickett N.J."/>
            <person name="Johnson M.G."/>
            <person name="Rensing S.A."/>
            <person name="Grimwood J."/>
            <person name="Schmutz J."/>
            <person name="Mcdaniel S.F."/>
        </authorList>
    </citation>
    <scope>NUCLEOTIDE SEQUENCE</scope>
    <source>
        <strain evidence="3">R40</strain>
    </source>
</reference>
<feature type="region of interest" description="Disordered" evidence="1">
    <location>
        <begin position="1"/>
        <end position="29"/>
    </location>
</feature>
<name>A0A8T0ILU1_CERPU</name>
<evidence type="ECO:0000259" key="2">
    <source>
        <dbReference type="PROSITE" id="PS50104"/>
    </source>
</evidence>
<comment type="caution">
    <text evidence="3">The sequence shown here is derived from an EMBL/GenBank/DDBJ whole genome shotgun (WGS) entry which is preliminary data.</text>
</comment>
<evidence type="ECO:0000313" key="4">
    <source>
        <dbReference type="Proteomes" id="UP000822688"/>
    </source>
</evidence>
<dbReference type="PROSITE" id="PS50104">
    <property type="entry name" value="TIR"/>
    <property type="match status" value="1"/>
</dbReference>
<keyword evidence="4" id="KW-1185">Reference proteome</keyword>
<dbReference type="Gene3D" id="3.40.50.300">
    <property type="entry name" value="P-loop containing nucleotide triphosphate hydrolases"/>
    <property type="match status" value="1"/>
</dbReference>
<dbReference type="Pfam" id="PF13676">
    <property type="entry name" value="TIR_2"/>
    <property type="match status" value="1"/>
</dbReference>
<dbReference type="AlphaFoldDB" id="A0A8T0ILU1"/>
<dbReference type="Proteomes" id="UP000822688">
    <property type="component" value="Chromosome 3"/>
</dbReference>
<dbReference type="SUPFAM" id="SSF52540">
    <property type="entry name" value="P-loop containing nucleoside triphosphate hydrolases"/>
    <property type="match status" value="1"/>
</dbReference>
<dbReference type="InterPro" id="IPR000157">
    <property type="entry name" value="TIR_dom"/>
</dbReference>
<dbReference type="Gene3D" id="3.80.10.10">
    <property type="entry name" value="Ribonuclease Inhibitor"/>
    <property type="match status" value="1"/>
</dbReference>
<evidence type="ECO:0000256" key="1">
    <source>
        <dbReference type="SAM" id="MobiDB-lite"/>
    </source>
</evidence>
<sequence length="914" mass="105062">MCPDDPVSTSLEDGMESPGPERRRVRREPEPKHVIFLSHSGNEKQFVEQLDHDLRAMHQRPFFDQDSDALVKGEQLTPQILAAARRCRVAVVVVSKGFLTTLWPMLELSWFVKYKVTLFPLFFKLTPDKLDESHVEKEWKPSWRKLVEEGEVKEEVLETWSKAVEKLRNSIGVDYAHYANSELKYRQYVVGEICKTWPRRMTYAIDVPQDKIQGYERLCKVASSMFTEGKVVGRDEESHRYLGLYGMGGVGKTTLCKAMCNYSQGEFGDRVCYLELPSEQGIARKDQLARLKHALGRLGGCNRSVIDSISEERIQQGWDDLEDGIIRNQLPVFFAIDNVGDFEDSRDEARRYLKVRLSPGSKVLVTARSQEILKSVLGATDYCKPIPRLEWLEAATLFLSYAAPWVSSVSDLKAEERKIVEKCVRECCFEDMGYPSSQYHPLVLRALGTYFYDVDSGNVMRWEEALENKNKLQRSREAGNVNAILGLNYNSLSDIMKLVFLDSALHSPGRTEWQRRPWWKHEEVNNMNMWVSWISEVHAVSDFEDAKRMVKELQRLSLVEDSSSVVSVHDLYKAFARVLVEREGSIEWQWWMSQVSNAKHLKRLVLDQDKPIIGRAMGRFVDCQSLVYLELVGCGDIGPDLELGNLRSLRVLFMRGCSDSLKRIVCSCINRRHCYERAGGCLSELTTVQLHQLDSLEAVPFLRHCGNLQHLEIFNDLNIFLPDIVATDEEPMDFRHFKALRTISIQVGRDMLGLVKCDAFIRWLLTVLQLENLTAFEYERHDQEKIKERGGYTIELVQVPRKLSVLSLCLPDEIGEVKGLHLLSELTTLNLCYSRGLRRLPDLRCLSKLKWLCVDGCCNLEDLPRLGSEVQAIAKVGFTRDHWPDRLVLCECFEASCKSYFCDTCSKRVRKLEC</sequence>
<feature type="domain" description="TIR" evidence="2">
    <location>
        <begin position="31"/>
        <end position="167"/>
    </location>
</feature>
<dbReference type="InterPro" id="IPR044974">
    <property type="entry name" value="Disease_R_plants"/>
</dbReference>
<dbReference type="GO" id="GO:0006952">
    <property type="term" value="P:defense response"/>
    <property type="evidence" value="ECO:0007669"/>
    <property type="project" value="InterPro"/>
</dbReference>
<dbReference type="InterPro" id="IPR027417">
    <property type="entry name" value="P-loop_NTPase"/>
</dbReference>
<accession>A0A8T0ILU1</accession>